<keyword evidence="6 10" id="KW-0964">Secreted</keyword>
<feature type="signal peptide" evidence="10">
    <location>
        <begin position="1"/>
        <end position="20"/>
    </location>
</feature>
<proteinExistence type="inferred from homology"/>
<dbReference type="Gene3D" id="2.160.20.10">
    <property type="entry name" value="Single-stranded right-handed beta-helix, Pectin lyase-like"/>
    <property type="match status" value="1"/>
</dbReference>
<dbReference type="PANTHER" id="PTHR33407:SF9">
    <property type="entry name" value="PECTATE LYASE F-RELATED"/>
    <property type="match status" value="1"/>
</dbReference>
<dbReference type="GO" id="GO:0030570">
    <property type="term" value="F:pectate lyase activity"/>
    <property type="evidence" value="ECO:0007669"/>
    <property type="project" value="UniProtKB-EC"/>
</dbReference>
<comment type="function">
    <text evidence="10">Catalyzes the depolymerization of both polygalacturonate and pectins of methyl esterification degree from 22 to 89%, with an endo mode of action. In contrast to the majority of pectate lyases, displays high activity on highly methylated pectins.</text>
</comment>
<evidence type="ECO:0000256" key="9">
    <source>
        <dbReference type="ARBA" id="ARBA00023239"/>
    </source>
</evidence>
<dbReference type="EC" id="4.2.2.2" evidence="5 10"/>
<evidence type="ECO:0000256" key="6">
    <source>
        <dbReference type="ARBA" id="ARBA00022525"/>
    </source>
</evidence>
<evidence type="ECO:0000256" key="2">
    <source>
        <dbReference type="ARBA" id="ARBA00001913"/>
    </source>
</evidence>
<protein>
    <recommendedName>
        <fullName evidence="5 10">Pectate lyase</fullName>
        <ecNumber evidence="5 10">4.2.2.2</ecNumber>
    </recommendedName>
</protein>
<evidence type="ECO:0000256" key="1">
    <source>
        <dbReference type="ARBA" id="ARBA00000695"/>
    </source>
</evidence>
<dbReference type="Pfam" id="PF03211">
    <property type="entry name" value="Pectate_lyase"/>
    <property type="match status" value="1"/>
</dbReference>
<comment type="cofactor">
    <cofactor evidence="2 10">
        <name>Ca(2+)</name>
        <dbReference type="ChEBI" id="CHEBI:29108"/>
    </cofactor>
</comment>
<keyword evidence="7 10" id="KW-0732">Signal</keyword>
<dbReference type="RefSeq" id="WP_327600073.1">
    <property type="nucleotide sequence ID" value="NZ_JAYXHS010000003.1"/>
</dbReference>
<dbReference type="InterPro" id="IPR004898">
    <property type="entry name" value="Pectate_lyase_PlyH/PlyE-like"/>
</dbReference>
<keyword evidence="9 10" id="KW-0456">Lyase</keyword>
<dbReference type="SUPFAM" id="SSF51126">
    <property type="entry name" value="Pectin lyase-like"/>
    <property type="match status" value="1"/>
</dbReference>
<comment type="catalytic activity">
    <reaction evidence="1 10">
        <text>Eliminative cleavage of (1-&gt;4)-alpha-D-galacturonan to give oligosaccharides with 4-deoxy-alpha-D-galact-4-enuronosyl groups at their non-reducing ends.</text>
        <dbReference type="EC" id="4.2.2.2"/>
    </reaction>
</comment>
<organism evidence="11 12">
    <name type="scientific">Uliginosibacterium silvisoli</name>
    <dbReference type="NCBI Taxonomy" id="3114758"/>
    <lineage>
        <taxon>Bacteria</taxon>
        <taxon>Pseudomonadati</taxon>
        <taxon>Pseudomonadota</taxon>
        <taxon>Betaproteobacteria</taxon>
        <taxon>Rhodocyclales</taxon>
        <taxon>Zoogloeaceae</taxon>
        <taxon>Uliginosibacterium</taxon>
    </lineage>
</organism>
<dbReference type="Proteomes" id="UP001331561">
    <property type="component" value="Unassembled WGS sequence"/>
</dbReference>
<evidence type="ECO:0000256" key="3">
    <source>
        <dbReference type="ARBA" id="ARBA00004613"/>
    </source>
</evidence>
<comment type="subcellular location">
    <subcellularLocation>
        <location evidence="3 10">Secreted</location>
    </subcellularLocation>
</comment>
<reference evidence="11 12" key="1">
    <citation type="submission" date="2024-01" db="EMBL/GenBank/DDBJ databases">
        <title>Uliginosibacterium soil sp. nov.</title>
        <authorList>
            <person name="Lv Y."/>
        </authorList>
    </citation>
    <scope>NUCLEOTIDE SEQUENCE [LARGE SCALE GENOMIC DNA]</scope>
    <source>
        <strain evidence="11 12">H3</strain>
    </source>
</reference>
<evidence type="ECO:0000256" key="10">
    <source>
        <dbReference type="RuleBase" id="RU367009"/>
    </source>
</evidence>
<evidence type="ECO:0000256" key="7">
    <source>
        <dbReference type="ARBA" id="ARBA00022729"/>
    </source>
</evidence>
<feature type="chain" id="PRO_5045007986" description="Pectate lyase" evidence="10">
    <location>
        <begin position="21"/>
        <end position="326"/>
    </location>
</feature>
<dbReference type="EMBL" id="JAYXHS010000003">
    <property type="protein sequence ID" value="MEC5387094.1"/>
    <property type="molecule type" value="Genomic_DNA"/>
</dbReference>
<evidence type="ECO:0000256" key="5">
    <source>
        <dbReference type="ARBA" id="ARBA00012272"/>
    </source>
</evidence>
<keyword evidence="8 10" id="KW-0106">Calcium</keyword>
<evidence type="ECO:0000313" key="12">
    <source>
        <dbReference type="Proteomes" id="UP001331561"/>
    </source>
</evidence>
<comment type="similarity">
    <text evidence="4 10">Belongs to the polysaccharide lyase 3 family.</text>
</comment>
<evidence type="ECO:0000256" key="4">
    <source>
        <dbReference type="ARBA" id="ARBA00006463"/>
    </source>
</evidence>
<dbReference type="InterPro" id="IPR012334">
    <property type="entry name" value="Pectin_lyas_fold"/>
</dbReference>
<keyword evidence="12" id="KW-1185">Reference proteome</keyword>
<evidence type="ECO:0000313" key="11">
    <source>
        <dbReference type="EMBL" id="MEC5387094.1"/>
    </source>
</evidence>
<evidence type="ECO:0000256" key="8">
    <source>
        <dbReference type="ARBA" id="ARBA00022837"/>
    </source>
</evidence>
<dbReference type="InterPro" id="IPR011050">
    <property type="entry name" value="Pectin_lyase_fold/virulence"/>
</dbReference>
<dbReference type="PANTHER" id="PTHR33407">
    <property type="entry name" value="PECTATE LYASE F-RELATED"/>
    <property type="match status" value="1"/>
</dbReference>
<name>A0ABU6K638_9RHOO</name>
<accession>A0ABU6K638</accession>
<gene>
    <name evidence="11" type="ORF">VVD49_15300</name>
</gene>
<comment type="caution">
    <text evidence="11">The sequence shown here is derived from an EMBL/GenBank/DDBJ whole genome shotgun (WGS) entry which is preliminary data.</text>
</comment>
<sequence>MITKLWISMAAALLCMSAQAATDANGNMVPTGRFCANLGDFCSFNGKMVVHIAGCKSTDKYNGGCASGPGVIATNGIRCTLANFGMKAPLPDVGPNACYLETLAEASVVENKSSAKSSRATGITGARCASNGSVTVDATIVVNKTTYDGECKTFSPGPGLRKSGSETTDKPMFRLESGATLKNVMFGENSPYDEAIHVFNGATLDNIRWGKLQEKAVTIKSAGDVVASSISATNGNGLFQVDAPTTLKLSNCTMSKMSKVVSQSKGARFNITVFADRCELANVSEAVFVSDSAGSVAKLTNSYLRKTDVLCKGSWATCPDVGNFYD</sequence>